<keyword evidence="3" id="KW-1185">Reference proteome</keyword>
<feature type="non-terminal residue" evidence="2">
    <location>
        <position position="63"/>
    </location>
</feature>
<evidence type="ECO:0000313" key="2">
    <source>
        <dbReference type="EMBL" id="TFK16704.1"/>
    </source>
</evidence>
<dbReference type="Proteomes" id="UP000307440">
    <property type="component" value="Unassembled WGS sequence"/>
</dbReference>
<feature type="transmembrane region" description="Helical" evidence="1">
    <location>
        <begin position="39"/>
        <end position="60"/>
    </location>
</feature>
<dbReference type="Pfam" id="PF18758">
    <property type="entry name" value="KDZ"/>
    <property type="match status" value="1"/>
</dbReference>
<dbReference type="STRING" id="230819.A0A5C3KA04"/>
<organism evidence="2 3">
    <name type="scientific">Coprinopsis marcescibilis</name>
    <name type="common">Agaric fungus</name>
    <name type="synonym">Psathyrella marcescibilis</name>
    <dbReference type="NCBI Taxonomy" id="230819"/>
    <lineage>
        <taxon>Eukaryota</taxon>
        <taxon>Fungi</taxon>
        <taxon>Dikarya</taxon>
        <taxon>Basidiomycota</taxon>
        <taxon>Agaricomycotina</taxon>
        <taxon>Agaricomycetes</taxon>
        <taxon>Agaricomycetidae</taxon>
        <taxon>Agaricales</taxon>
        <taxon>Agaricineae</taxon>
        <taxon>Psathyrellaceae</taxon>
        <taxon>Coprinopsis</taxon>
    </lineage>
</organism>
<dbReference type="AlphaFoldDB" id="A0A5C3KA04"/>
<dbReference type="EMBL" id="ML210664">
    <property type="protein sequence ID" value="TFK16704.1"/>
    <property type="molecule type" value="Genomic_DNA"/>
</dbReference>
<evidence type="ECO:0000313" key="3">
    <source>
        <dbReference type="Proteomes" id="UP000307440"/>
    </source>
</evidence>
<proteinExistence type="predicted"/>
<accession>A0A5C3KA04</accession>
<sequence length="63" mass="6886">TPGYSVTGAGLVVCSCHCLVHPNGAGNLQKGEWYCNMDYILFSSIVAFGLLWVVITYDIACQW</sequence>
<name>A0A5C3KA04_COPMA</name>
<feature type="non-terminal residue" evidence="2">
    <location>
        <position position="1"/>
    </location>
</feature>
<keyword evidence="1" id="KW-0812">Transmembrane</keyword>
<dbReference type="OrthoDB" id="3257768at2759"/>
<keyword evidence="1" id="KW-0472">Membrane</keyword>
<protein>
    <submittedName>
        <fullName evidence="2">Uncharacterized protein</fullName>
    </submittedName>
</protein>
<reference evidence="2 3" key="1">
    <citation type="journal article" date="2019" name="Nat. Ecol. Evol.">
        <title>Megaphylogeny resolves global patterns of mushroom evolution.</title>
        <authorList>
            <person name="Varga T."/>
            <person name="Krizsan K."/>
            <person name="Foldi C."/>
            <person name="Dima B."/>
            <person name="Sanchez-Garcia M."/>
            <person name="Sanchez-Ramirez S."/>
            <person name="Szollosi G.J."/>
            <person name="Szarkandi J.G."/>
            <person name="Papp V."/>
            <person name="Albert L."/>
            <person name="Andreopoulos W."/>
            <person name="Angelini C."/>
            <person name="Antonin V."/>
            <person name="Barry K.W."/>
            <person name="Bougher N.L."/>
            <person name="Buchanan P."/>
            <person name="Buyck B."/>
            <person name="Bense V."/>
            <person name="Catcheside P."/>
            <person name="Chovatia M."/>
            <person name="Cooper J."/>
            <person name="Damon W."/>
            <person name="Desjardin D."/>
            <person name="Finy P."/>
            <person name="Geml J."/>
            <person name="Haridas S."/>
            <person name="Hughes K."/>
            <person name="Justo A."/>
            <person name="Karasinski D."/>
            <person name="Kautmanova I."/>
            <person name="Kiss B."/>
            <person name="Kocsube S."/>
            <person name="Kotiranta H."/>
            <person name="LaButti K.M."/>
            <person name="Lechner B.E."/>
            <person name="Liimatainen K."/>
            <person name="Lipzen A."/>
            <person name="Lukacs Z."/>
            <person name="Mihaltcheva S."/>
            <person name="Morgado L.N."/>
            <person name="Niskanen T."/>
            <person name="Noordeloos M.E."/>
            <person name="Ohm R.A."/>
            <person name="Ortiz-Santana B."/>
            <person name="Ovrebo C."/>
            <person name="Racz N."/>
            <person name="Riley R."/>
            <person name="Savchenko A."/>
            <person name="Shiryaev A."/>
            <person name="Soop K."/>
            <person name="Spirin V."/>
            <person name="Szebenyi C."/>
            <person name="Tomsovsky M."/>
            <person name="Tulloss R.E."/>
            <person name="Uehling J."/>
            <person name="Grigoriev I.V."/>
            <person name="Vagvolgyi C."/>
            <person name="Papp T."/>
            <person name="Martin F.M."/>
            <person name="Miettinen O."/>
            <person name="Hibbett D.S."/>
            <person name="Nagy L.G."/>
        </authorList>
    </citation>
    <scope>NUCLEOTIDE SEQUENCE [LARGE SCALE GENOMIC DNA]</scope>
    <source>
        <strain evidence="2 3">CBS 121175</strain>
    </source>
</reference>
<gene>
    <name evidence="2" type="ORF">FA15DRAFT_569430</name>
</gene>
<dbReference type="InterPro" id="IPR040521">
    <property type="entry name" value="KDZ"/>
</dbReference>
<keyword evidence="1" id="KW-1133">Transmembrane helix</keyword>
<evidence type="ECO:0000256" key="1">
    <source>
        <dbReference type="SAM" id="Phobius"/>
    </source>
</evidence>